<dbReference type="CDD" id="cd01125">
    <property type="entry name" value="RepA_RSF1010_like"/>
    <property type="match status" value="1"/>
</dbReference>
<dbReference type="SUPFAM" id="SSF52540">
    <property type="entry name" value="P-loop containing nucleoside triphosphate hydrolases"/>
    <property type="match status" value="1"/>
</dbReference>
<dbReference type="Pfam" id="PF13481">
    <property type="entry name" value="AAA_25"/>
    <property type="match status" value="1"/>
</dbReference>
<dbReference type="Proteomes" id="UP000075377">
    <property type="component" value="Unassembled WGS sequence"/>
</dbReference>
<dbReference type="InterPro" id="IPR038724">
    <property type="entry name" value="RepA"/>
</dbReference>
<dbReference type="Gene3D" id="3.40.50.300">
    <property type="entry name" value="P-loop containing nucleotide triphosphate hydrolases"/>
    <property type="match status" value="1"/>
</dbReference>
<feature type="region of interest" description="Disordered" evidence="1">
    <location>
        <begin position="269"/>
        <end position="288"/>
    </location>
</feature>
<dbReference type="PATRIC" id="fig|178901.14.peg.3036"/>
<evidence type="ECO:0000256" key="1">
    <source>
        <dbReference type="SAM" id="MobiDB-lite"/>
    </source>
</evidence>
<dbReference type="AlphaFoldDB" id="A0A149USX0"/>
<dbReference type="EMBL" id="LHZX01000196">
    <property type="protein sequence ID" value="KXV71022.1"/>
    <property type="molecule type" value="Genomic_DNA"/>
</dbReference>
<gene>
    <name evidence="2" type="ORF">AD951_01935</name>
</gene>
<proteinExistence type="predicted"/>
<name>A0A149USX0_9PROT</name>
<evidence type="ECO:0000313" key="2">
    <source>
        <dbReference type="EMBL" id="KXV71022.1"/>
    </source>
</evidence>
<evidence type="ECO:0000313" key="3">
    <source>
        <dbReference type="Proteomes" id="UP000075377"/>
    </source>
</evidence>
<protein>
    <recommendedName>
        <fullName evidence="4">Regulatory protein RepA</fullName>
    </recommendedName>
</protein>
<evidence type="ECO:0008006" key="4">
    <source>
        <dbReference type="Google" id="ProtNLM"/>
    </source>
</evidence>
<dbReference type="InterPro" id="IPR027417">
    <property type="entry name" value="P-loop_NTPase"/>
</dbReference>
<dbReference type="RefSeq" id="WP_061498675.1">
    <property type="nucleotide sequence ID" value="NZ_LHZX01000196.1"/>
</dbReference>
<accession>A0A149USX0</accession>
<sequence>MAATIDSSALPRINILESFTQTPEPLDFVLPGMISGTVGALIAPGGAGKSWFALEVAIALAGGPDFLGIGIRQTGDVLYLSAEDPALALSHRLHTVSYAVRDVAEDISAHLEIVSLMGRVVDLNQKVWSDAIKKMAKGKRLVILDTLRRFHCSDENNGGEMAALLGILESIAGDTGASILFLHHAGKGSVLNGGGDIQQASRGSSVLTDNVRGGQINLAGMTEAEAKNYGITDRASYVRAVQSKVNFGGRSLDKWLQRAEGGLLVPVSLDAQRDDQPAQRQRRERSHG</sequence>
<organism evidence="2 3">
    <name type="scientific">Acetobacter malorum</name>
    <dbReference type="NCBI Taxonomy" id="178901"/>
    <lineage>
        <taxon>Bacteria</taxon>
        <taxon>Pseudomonadati</taxon>
        <taxon>Pseudomonadota</taxon>
        <taxon>Alphaproteobacteria</taxon>
        <taxon>Acetobacterales</taxon>
        <taxon>Acetobacteraceae</taxon>
        <taxon>Acetobacter</taxon>
    </lineage>
</organism>
<comment type="caution">
    <text evidence="2">The sequence shown here is derived from an EMBL/GenBank/DDBJ whole genome shotgun (WGS) entry which is preliminary data.</text>
</comment>
<dbReference type="OrthoDB" id="1496333at2"/>
<reference evidence="2 3" key="1">
    <citation type="submission" date="2015-06" db="EMBL/GenBank/DDBJ databases">
        <title>Improved classification and identification of acetic acid bacteria using matrix-assisted laser desorption/ionization time-of-flight mass spectrometry; Gluconobacter nephelii and Gluconobacter uchimurae are later heterotypic synonyms of Gluconobacter japonicus and Gluconobacter oxydans, respectively.</title>
        <authorList>
            <person name="Li L."/>
            <person name="Cleenwerck I."/>
            <person name="De Vuyst L."/>
            <person name="Vandamme P."/>
        </authorList>
    </citation>
    <scope>NUCLEOTIDE SEQUENCE [LARGE SCALE GENOMIC DNA]</scope>
    <source>
        <strain evidence="2 3">LMG 1699</strain>
    </source>
</reference>